<comment type="subcellular location">
    <subcellularLocation>
        <location evidence="9">Cytoplasm</location>
    </subcellularLocation>
</comment>
<organism evidence="11 12">
    <name type="scientific">Nonlabens dokdonensis</name>
    <dbReference type="NCBI Taxonomy" id="328515"/>
    <lineage>
        <taxon>Bacteria</taxon>
        <taxon>Pseudomonadati</taxon>
        <taxon>Bacteroidota</taxon>
        <taxon>Flavobacteriia</taxon>
        <taxon>Flavobacteriales</taxon>
        <taxon>Flavobacteriaceae</taxon>
        <taxon>Nonlabens</taxon>
    </lineage>
</organism>
<evidence type="ECO:0000256" key="8">
    <source>
        <dbReference type="ARBA" id="ARBA00060806"/>
    </source>
</evidence>
<dbReference type="CDD" id="cd00862">
    <property type="entry name" value="ProRS_anticodon_zinc"/>
    <property type="match status" value="1"/>
</dbReference>
<evidence type="ECO:0000256" key="3">
    <source>
        <dbReference type="ARBA" id="ARBA00022741"/>
    </source>
</evidence>
<evidence type="ECO:0000256" key="7">
    <source>
        <dbReference type="ARBA" id="ARBA00047671"/>
    </source>
</evidence>
<dbReference type="GO" id="GO:0006433">
    <property type="term" value="P:prolyl-tRNA aminoacylation"/>
    <property type="evidence" value="ECO:0007669"/>
    <property type="project" value="UniProtKB-UniRule"/>
</dbReference>
<keyword evidence="3 9" id="KW-0547">Nucleotide-binding</keyword>
<dbReference type="HAMAP" id="MF_01571">
    <property type="entry name" value="Pro_tRNA_synth_type3"/>
    <property type="match status" value="1"/>
</dbReference>
<keyword evidence="5 9" id="KW-0648">Protein biosynthesis</keyword>
<dbReference type="InterPro" id="IPR006195">
    <property type="entry name" value="aa-tRNA-synth_II"/>
</dbReference>
<dbReference type="InterPro" id="IPR017449">
    <property type="entry name" value="Pro-tRNA_synth_II"/>
</dbReference>
<accession>A0A1Z8B2A0</accession>
<dbReference type="PROSITE" id="PS50862">
    <property type="entry name" value="AA_TRNA_LIGASE_II"/>
    <property type="match status" value="1"/>
</dbReference>
<comment type="subunit">
    <text evidence="9">Homodimer.</text>
</comment>
<dbReference type="SUPFAM" id="SSF64586">
    <property type="entry name" value="C-terminal domain of ProRS"/>
    <property type="match status" value="1"/>
</dbReference>
<keyword evidence="6 9" id="KW-0030">Aminoacyl-tRNA synthetase</keyword>
<dbReference type="PANTHER" id="PTHR43382">
    <property type="entry name" value="PROLYL-TRNA SYNTHETASE"/>
    <property type="match status" value="1"/>
</dbReference>
<dbReference type="PANTHER" id="PTHR43382:SF2">
    <property type="entry name" value="BIFUNCTIONAL GLUTAMATE_PROLINE--TRNA LIGASE"/>
    <property type="match status" value="1"/>
</dbReference>
<dbReference type="InterPro" id="IPR002314">
    <property type="entry name" value="aa-tRNA-synt_IIb"/>
</dbReference>
<evidence type="ECO:0000313" key="12">
    <source>
        <dbReference type="Proteomes" id="UP000196102"/>
    </source>
</evidence>
<protein>
    <recommendedName>
        <fullName evidence="9">Proline--tRNA ligase</fullName>
        <ecNumber evidence="9">6.1.1.15</ecNumber>
    </recommendedName>
    <alternativeName>
        <fullName evidence="9">Prolyl-tRNA synthetase</fullName>
        <shortName evidence="9">ProRS</shortName>
    </alternativeName>
</protein>
<dbReference type="Pfam" id="PF03129">
    <property type="entry name" value="HGTP_anticodon"/>
    <property type="match status" value="1"/>
</dbReference>
<dbReference type="GO" id="GO:0004827">
    <property type="term" value="F:proline-tRNA ligase activity"/>
    <property type="evidence" value="ECO:0007669"/>
    <property type="project" value="UniProtKB-UniRule"/>
</dbReference>
<dbReference type="InterPro" id="IPR033721">
    <property type="entry name" value="ProRS_core_arch_euk"/>
</dbReference>
<dbReference type="GO" id="GO:0017101">
    <property type="term" value="C:aminoacyl-tRNA synthetase multienzyme complex"/>
    <property type="evidence" value="ECO:0007669"/>
    <property type="project" value="TreeGrafter"/>
</dbReference>
<dbReference type="RefSeq" id="WP_303686391.1">
    <property type="nucleotide sequence ID" value="NZ_CAJXYO010000010.1"/>
</dbReference>
<dbReference type="InterPro" id="IPR045864">
    <property type="entry name" value="aa-tRNA-synth_II/BPL/LPL"/>
</dbReference>
<evidence type="ECO:0000259" key="10">
    <source>
        <dbReference type="PROSITE" id="PS50862"/>
    </source>
</evidence>
<dbReference type="EMBL" id="MAAX01000089">
    <property type="protein sequence ID" value="OUS16716.1"/>
    <property type="molecule type" value="Genomic_DNA"/>
</dbReference>
<dbReference type="Gene3D" id="3.30.110.30">
    <property type="entry name" value="C-terminal domain of ProRS"/>
    <property type="match status" value="1"/>
</dbReference>
<dbReference type="SMART" id="SM00946">
    <property type="entry name" value="ProRS-C_1"/>
    <property type="match status" value="1"/>
</dbReference>
<evidence type="ECO:0000256" key="6">
    <source>
        <dbReference type="ARBA" id="ARBA00023146"/>
    </source>
</evidence>
<dbReference type="InterPro" id="IPR036621">
    <property type="entry name" value="Anticodon-bd_dom_sf"/>
</dbReference>
<proteinExistence type="inferred from homology"/>
<comment type="caution">
    <text evidence="11">The sequence shown here is derived from an EMBL/GenBank/DDBJ whole genome shotgun (WGS) entry which is preliminary data.</text>
</comment>
<name>A0A1Z8B2A0_9FLAO</name>
<dbReference type="FunFam" id="3.30.930.10:FF:000023">
    <property type="entry name" value="Proline--tRNA ligase"/>
    <property type="match status" value="1"/>
</dbReference>
<dbReference type="NCBIfam" id="TIGR00408">
    <property type="entry name" value="proS_fam_I"/>
    <property type="match status" value="1"/>
</dbReference>
<dbReference type="SUPFAM" id="SSF52954">
    <property type="entry name" value="Class II aaRS ABD-related"/>
    <property type="match status" value="1"/>
</dbReference>
<dbReference type="GO" id="GO:0005524">
    <property type="term" value="F:ATP binding"/>
    <property type="evidence" value="ECO:0007669"/>
    <property type="project" value="UniProtKB-UniRule"/>
</dbReference>
<sequence length="492" mass="55550">MGKNLTSRSEDYSKWYNELVVQADLAENSAVRGCMVIKPYGYAIWEKMQAELDRMFKETGHQNAYFPLFVPKSLFEAEEKNAEGFAKECAVVTHYRLENDPDKPGKLRVDPNAKLEEELVVRPTSEAIIWNTYKGWIQSYRDLPLLINQWANVVRWEMRTRLFLRTAEFLWQEGHTAHTTKKEALEEAEQMNNVYAEFAENFMAIPVIKGLKTESERFAGADETYCIEALMQDGKALQAGTSHFLGQNFAKAFDVKFTSKEGKQEYVWATSWGVSTRLMGALIMTHSDDKGLVLPPNLAPNQVVIVPIFKNEEQLDAIKIVVNGIMKDLRGLGVTVKFDSRDTLRPGAKFAQHELQGVPLRIAIGARDLDNGTVELARRDTLSKETTSIEGIASKVQGLLDEIQNSLHKKALDYRDSHITKVNSFEEFKDVLENKGGFISAHWDGTTETEDKIKELTKATIRCIPINAVEEVGACILTGKPSTKRVLFAKAY</sequence>
<dbReference type="InterPro" id="IPR016061">
    <property type="entry name" value="Pro-tRNA_ligase_II_C"/>
</dbReference>
<evidence type="ECO:0000256" key="5">
    <source>
        <dbReference type="ARBA" id="ARBA00022917"/>
    </source>
</evidence>
<reference evidence="12" key="1">
    <citation type="journal article" date="2017" name="Proc. Natl. Acad. Sci. U.S.A.">
        <title>Simulation of Deepwater Horizon oil plume reveals substrate specialization within a complex community of hydrocarbon-degraders.</title>
        <authorList>
            <person name="Hu P."/>
            <person name="Dubinsky E.A."/>
            <person name="Probst A.J."/>
            <person name="Wang J."/>
            <person name="Sieber C.M.K."/>
            <person name="Tom L.M."/>
            <person name="Gardinali P."/>
            <person name="Banfield J.F."/>
            <person name="Atlas R.M."/>
            <person name="Andersen G.L."/>
        </authorList>
    </citation>
    <scope>NUCLEOTIDE SEQUENCE [LARGE SCALE GENOMIC DNA]</scope>
</reference>
<dbReference type="AlphaFoldDB" id="A0A1Z8B2A0"/>
<evidence type="ECO:0000256" key="9">
    <source>
        <dbReference type="HAMAP-Rule" id="MF_01571"/>
    </source>
</evidence>
<keyword evidence="1 9" id="KW-0963">Cytoplasm</keyword>
<dbReference type="InterPro" id="IPR004499">
    <property type="entry name" value="Pro-tRNA-ligase_IIa_arc-type"/>
</dbReference>
<dbReference type="Proteomes" id="UP000196102">
    <property type="component" value="Unassembled WGS sequence"/>
</dbReference>
<evidence type="ECO:0000256" key="2">
    <source>
        <dbReference type="ARBA" id="ARBA00022598"/>
    </source>
</evidence>
<dbReference type="Gene3D" id="3.30.930.10">
    <property type="entry name" value="Bira Bifunctional Protein, Domain 2"/>
    <property type="match status" value="1"/>
</dbReference>
<keyword evidence="2 9" id="KW-0436">Ligase</keyword>
<feature type="domain" description="Aminoacyl-transfer RNA synthetases class-II family profile" evidence="10">
    <location>
        <begin position="27"/>
        <end position="295"/>
    </location>
</feature>
<comment type="similarity">
    <text evidence="8 9">Belongs to the class-II aminoacyl-tRNA synthetase family. ProS type 3 subfamily.</text>
</comment>
<evidence type="ECO:0000256" key="4">
    <source>
        <dbReference type="ARBA" id="ARBA00022840"/>
    </source>
</evidence>
<gene>
    <name evidence="9" type="primary">proS</name>
    <name evidence="11" type="ORF">A9Q93_05470</name>
</gene>
<dbReference type="EC" id="6.1.1.15" evidence="9"/>
<evidence type="ECO:0000256" key="1">
    <source>
        <dbReference type="ARBA" id="ARBA00022490"/>
    </source>
</evidence>
<dbReference type="Pfam" id="PF00587">
    <property type="entry name" value="tRNA-synt_2b"/>
    <property type="match status" value="1"/>
</dbReference>
<evidence type="ECO:0000313" key="11">
    <source>
        <dbReference type="EMBL" id="OUS16716.1"/>
    </source>
</evidence>
<dbReference type="InterPro" id="IPR004154">
    <property type="entry name" value="Anticodon-bd"/>
</dbReference>
<comment type="function">
    <text evidence="9">Catalyzes the attachment of proline to tRNA(Pro) in a two-step reaction: proline is first activated by ATP to form Pro-AMP and then transferred to the acceptor end of tRNA(Pro).</text>
</comment>
<dbReference type="Gene3D" id="3.40.50.800">
    <property type="entry name" value="Anticodon-binding domain"/>
    <property type="match status" value="1"/>
</dbReference>
<dbReference type="GO" id="GO:0005737">
    <property type="term" value="C:cytoplasm"/>
    <property type="evidence" value="ECO:0007669"/>
    <property type="project" value="UniProtKB-SubCell"/>
</dbReference>
<keyword evidence="4 9" id="KW-0067">ATP-binding</keyword>
<comment type="domain">
    <text evidence="9">Consists of three domains: the N-terminal catalytic domain, the anticodon-binding domain and the C-terminal extension.</text>
</comment>
<dbReference type="SUPFAM" id="SSF55681">
    <property type="entry name" value="Class II aaRS and biotin synthetases"/>
    <property type="match status" value="1"/>
</dbReference>
<comment type="catalytic activity">
    <reaction evidence="7 9">
        <text>tRNA(Pro) + L-proline + ATP = L-prolyl-tRNA(Pro) + AMP + diphosphate</text>
        <dbReference type="Rhea" id="RHEA:14305"/>
        <dbReference type="Rhea" id="RHEA-COMP:9700"/>
        <dbReference type="Rhea" id="RHEA-COMP:9702"/>
        <dbReference type="ChEBI" id="CHEBI:30616"/>
        <dbReference type="ChEBI" id="CHEBI:33019"/>
        <dbReference type="ChEBI" id="CHEBI:60039"/>
        <dbReference type="ChEBI" id="CHEBI:78442"/>
        <dbReference type="ChEBI" id="CHEBI:78532"/>
        <dbReference type="ChEBI" id="CHEBI:456215"/>
        <dbReference type="EC" id="6.1.1.15"/>
    </reaction>
</comment>
<dbReference type="Pfam" id="PF09180">
    <property type="entry name" value="ProRS-C_1"/>
    <property type="match status" value="1"/>
</dbReference>
<dbReference type="CDD" id="cd00778">
    <property type="entry name" value="ProRS_core_arch_euk"/>
    <property type="match status" value="1"/>
</dbReference>